<feature type="non-terminal residue" evidence="1">
    <location>
        <position position="31"/>
    </location>
</feature>
<accession>A0A382HVG2</accession>
<proteinExistence type="predicted"/>
<sequence>MIIISQNAANYNVKFPKDCVFRINLAWCNNL</sequence>
<dbReference type="AlphaFoldDB" id="A0A382HVG2"/>
<dbReference type="EMBL" id="UINC01063215">
    <property type="protein sequence ID" value="SVB90613.1"/>
    <property type="molecule type" value="Genomic_DNA"/>
</dbReference>
<protein>
    <submittedName>
        <fullName evidence="1">Uncharacterized protein</fullName>
    </submittedName>
</protein>
<evidence type="ECO:0000313" key="1">
    <source>
        <dbReference type="EMBL" id="SVB90613.1"/>
    </source>
</evidence>
<organism evidence="1">
    <name type="scientific">marine metagenome</name>
    <dbReference type="NCBI Taxonomy" id="408172"/>
    <lineage>
        <taxon>unclassified sequences</taxon>
        <taxon>metagenomes</taxon>
        <taxon>ecological metagenomes</taxon>
    </lineage>
</organism>
<gene>
    <name evidence="1" type="ORF">METZ01_LOCUS243467</name>
</gene>
<reference evidence="1" key="1">
    <citation type="submission" date="2018-05" db="EMBL/GenBank/DDBJ databases">
        <authorList>
            <person name="Lanie J.A."/>
            <person name="Ng W.-L."/>
            <person name="Kazmierczak K.M."/>
            <person name="Andrzejewski T.M."/>
            <person name="Davidsen T.M."/>
            <person name="Wayne K.J."/>
            <person name="Tettelin H."/>
            <person name="Glass J.I."/>
            <person name="Rusch D."/>
            <person name="Podicherti R."/>
            <person name="Tsui H.-C.T."/>
            <person name="Winkler M.E."/>
        </authorList>
    </citation>
    <scope>NUCLEOTIDE SEQUENCE</scope>
</reference>
<name>A0A382HVG2_9ZZZZ</name>